<gene>
    <name evidence="1" type="ORF">E4U13_000368</name>
</gene>
<dbReference type="Proteomes" id="UP000732380">
    <property type="component" value="Unassembled WGS sequence"/>
</dbReference>
<proteinExistence type="predicted"/>
<protein>
    <submittedName>
        <fullName evidence="1">Uncharacterized protein</fullName>
    </submittedName>
</protein>
<accession>A0A9P7Q766</accession>
<evidence type="ECO:0000313" key="1">
    <source>
        <dbReference type="EMBL" id="KAG6118226.1"/>
    </source>
</evidence>
<organism evidence="1 2">
    <name type="scientific">Claviceps humidiphila</name>
    <dbReference type="NCBI Taxonomy" id="1294629"/>
    <lineage>
        <taxon>Eukaryota</taxon>
        <taxon>Fungi</taxon>
        <taxon>Dikarya</taxon>
        <taxon>Ascomycota</taxon>
        <taxon>Pezizomycotina</taxon>
        <taxon>Sordariomycetes</taxon>
        <taxon>Hypocreomycetidae</taxon>
        <taxon>Hypocreales</taxon>
        <taxon>Clavicipitaceae</taxon>
        <taxon>Claviceps</taxon>
    </lineage>
</organism>
<keyword evidence="2" id="KW-1185">Reference proteome</keyword>
<evidence type="ECO:0000313" key="2">
    <source>
        <dbReference type="Proteomes" id="UP000732380"/>
    </source>
</evidence>
<name>A0A9P7Q766_9HYPO</name>
<sequence>MPTPIRITNEKAEVSDRRDMEHFHNRTWTGIAHKQANPSSWNNHYQGLLRKGKHCTASGDD</sequence>
<reference evidence="1 2" key="1">
    <citation type="journal article" date="2020" name="bioRxiv">
        <title>Whole genome comparisons of ergot fungi reveals the divergence and evolution of species within the genus Claviceps are the result of varying mechanisms driving genome evolution and host range expansion.</title>
        <authorList>
            <person name="Wyka S.A."/>
            <person name="Mondo S.J."/>
            <person name="Liu M."/>
            <person name="Dettman J."/>
            <person name="Nalam V."/>
            <person name="Broders K.D."/>
        </authorList>
    </citation>
    <scope>NUCLEOTIDE SEQUENCE [LARGE SCALE GENOMIC DNA]</scope>
    <source>
        <strain evidence="1 2">LM576</strain>
    </source>
</reference>
<dbReference type="AlphaFoldDB" id="A0A9P7Q766"/>
<dbReference type="EMBL" id="SRQM01000109">
    <property type="protein sequence ID" value="KAG6118226.1"/>
    <property type="molecule type" value="Genomic_DNA"/>
</dbReference>
<comment type="caution">
    <text evidence="1">The sequence shown here is derived from an EMBL/GenBank/DDBJ whole genome shotgun (WGS) entry which is preliminary data.</text>
</comment>